<dbReference type="EMBL" id="PSQE01000006">
    <property type="protein sequence ID" value="RHN51899.1"/>
    <property type="molecule type" value="Genomic_DNA"/>
</dbReference>
<reference evidence="2" key="1">
    <citation type="journal article" date="2018" name="Nat. Plants">
        <title>Whole-genome landscape of Medicago truncatula symbiotic genes.</title>
        <authorList>
            <person name="Pecrix Y."/>
            <person name="Gamas P."/>
            <person name="Carrere S."/>
        </authorList>
    </citation>
    <scope>NUCLEOTIDE SEQUENCE</scope>
    <source>
        <tissue evidence="2">Leaves</tissue>
    </source>
</reference>
<feature type="transmembrane region" description="Helical" evidence="1">
    <location>
        <begin position="6"/>
        <end position="28"/>
    </location>
</feature>
<gene>
    <name evidence="2" type="ORF">MtrunA17_Chr6g0474261</name>
</gene>
<name>A0A396HF08_MEDTR</name>
<evidence type="ECO:0000256" key="1">
    <source>
        <dbReference type="SAM" id="Phobius"/>
    </source>
</evidence>
<keyword evidence="1" id="KW-1133">Transmembrane helix</keyword>
<evidence type="ECO:0000313" key="2">
    <source>
        <dbReference type="EMBL" id="RHN51899.1"/>
    </source>
</evidence>
<evidence type="ECO:0008006" key="3">
    <source>
        <dbReference type="Google" id="ProtNLM"/>
    </source>
</evidence>
<keyword evidence="1" id="KW-0812">Transmembrane</keyword>
<dbReference type="Proteomes" id="UP000265566">
    <property type="component" value="Chromosome 6"/>
</dbReference>
<proteinExistence type="predicted"/>
<protein>
    <recommendedName>
        <fullName evidence="3">Late nodulin</fullName>
    </recommendedName>
</protein>
<organism evidence="2">
    <name type="scientific">Medicago truncatula</name>
    <name type="common">Barrel medic</name>
    <name type="synonym">Medicago tribuloides</name>
    <dbReference type="NCBI Taxonomy" id="3880"/>
    <lineage>
        <taxon>Eukaryota</taxon>
        <taxon>Viridiplantae</taxon>
        <taxon>Streptophyta</taxon>
        <taxon>Embryophyta</taxon>
        <taxon>Tracheophyta</taxon>
        <taxon>Spermatophyta</taxon>
        <taxon>Magnoliopsida</taxon>
        <taxon>eudicotyledons</taxon>
        <taxon>Gunneridae</taxon>
        <taxon>Pentapetalae</taxon>
        <taxon>rosids</taxon>
        <taxon>fabids</taxon>
        <taxon>Fabales</taxon>
        <taxon>Fabaceae</taxon>
        <taxon>Papilionoideae</taxon>
        <taxon>50 kb inversion clade</taxon>
        <taxon>NPAAA clade</taxon>
        <taxon>Hologalegina</taxon>
        <taxon>IRL clade</taxon>
        <taxon>Trifolieae</taxon>
        <taxon>Medicago</taxon>
    </lineage>
</organism>
<keyword evidence="1" id="KW-0472">Membrane</keyword>
<sequence>MVEKMVGILKFVCPFLFLYFLLLSMLVISGKHDYHMFFQRIPCPKDKILDCNLLECWCK</sequence>
<accession>A0A396HF08</accession>
<comment type="caution">
    <text evidence="2">The sequence shown here is derived from an EMBL/GenBank/DDBJ whole genome shotgun (WGS) entry which is preliminary data.</text>
</comment>
<dbReference type="Gramene" id="rna36462">
    <property type="protein sequence ID" value="RHN51899.1"/>
    <property type="gene ID" value="gene36462"/>
</dbReference>
<dbReference type="AlphaFoldDB" id="A0A396HF08"/>